<keyword evidence="1" id="KW-1133">Transmembrane helix</keyword>
<protein>
    <submittedName>
        <fullName evidence="2">Uncharacterized protein</fullName>
    </submittedName>
</protein>
<dbReference type="Proteomes" id="UP001142055">
    <property type="component" value="Chromosome 3"/>
</dbReference>
<feature type="transmembrane region" description="Helical" evidence="1">
    <location>
        <begin position="178"/>
        <end position="198"/>
    </location>
</feature>
<name>A0A9Q0M3V1_BLOTA</name>
<keyword evidence="3" id="KW-1185">Reference proteome</keyword>
<feature type="transmembrane region" description="Helical" evidence="1">
    <location>
        <begin position="245"/>
        <end position="267"/>
    </location>
</feature>
<keyword evidence="1" id="KW-0812">Transmembrane</keyword>
<dbReference type="AlphaFoldDB" id="A0A9Q0M3V1"/>
<keyword evidence="1" id="KW-0472">Membrane</keyword>
<feature type="transmembrane region" description="Helical" evidence="1">
    <location>
        <begin position="203"/>
        <end position="225"/>
    </location>
</feature>
<comment type="caution">
    <text evidence="2">The sequence shown here is derived from an EMBL/GenBank/DDBJ whole genome shotgun (WGS) entry which is preliminary data.</text>
</comment>
<sequence>MRITVKCIIKWGLIAEILAAIIGQVGEITLRYRSYSSAFDQLFGRYRINDQISRQEFVLDTKTISVDVVHTPIKIDPNSMHYDHRMVASSEKVTNVPKLDQPVALQSKYNNRTEMTTTNDTDTITTKSTLLNIISSVLQTSISVPKNKSHPSTLFNFDTYSSPASEIVDVSKPLDPRPLLICAILTCLNLLFIIGILIENLKLICPLTIVWLLYLILVLLVLHAGNTDIGPNMFGRSPWSTLAPSPFTILVESIILVFSLVLIAMIVEEKRQFAIRIRAKSAAIPLVKSRDMDLDEI</sequence>
<dbReference type="OMA" id="HQHYDHQ"/>
<proteinExistence type="predicted"/>
<evidence type="ECO:0000256" key="1">
    <source>
        <dbReference type="SAM" id="Phobius"/>
    </source>
</evidence>
<evidence type="ECO:0000313" key="3">
    <source>
        <dbReference type="Proteomes" id="UP001142055"/>
    </source>
</evidence>
<accession>A0A9Q0M3V1</accession>
<gene>
    <name evidence="2" type="ORF">RDWZM_009300</name>
</gene>
<organism evidence="2 3">
    <name type="scientific">Blomia tropicalis</name>
    <name type="common">Mite</name>
    <dbReference type="NCBI Taxonomy" id="40697"/>
    <lineage>
        <taxon>Eukaryota</taxon>
        <taxon>Metazoa</taxon>
        <taxon>Ecdysozoa</taxon>
        <taxon>Arthropoda</taxon>
        <taxon>Chelicerata</taxon>
        <taxon>Arachnida</taxon>
        <taxon>Acari</taxon>
        <taxon>Acariformes</taxon>
        <taxon>Sarcoptiformes</taxon>
        <taxon>Astigmata</taxon>
        <taxon>Glycyphagoidea</taxon>
        <taxon>Echimyopodidae</taxon>
        <taxon>Blomia</taxon>
    </lineage>
</organism>
<dbReference type="EMBL" id="JAPWDV010000003">
    <property type="protein sequence ID" value="KAJ6218143.1"/>
    <property type="molecule type" value="Genomic_DNA"/>
</dbReference>
<reference evidence="2" key="1">
    <citation type="submission" date="2022-12" db="EMBL/GenBank/DDBJ databases">
        <title>Genome assemblies of Blomia tropicalis.</title>
        <authorList>
            <person name="Cui Y."/>
        </authorList>
    </citation>
    <scope>NUCLEOTIDE SEQUENCE</scope>
    <source>
        <tissue evidence="2">Adult mites</tissue>
    </source>
</reference>
<evidence type="ECO:0000313" key="2">
    <source>
        <dbReference type="EMBL" id="KAJ6218143.1"/>
    </source>
</evidence>